<dbReference type="Proteomes" id="UP000183997">
    <property type="component" value="Unassembled WGS sequence"/>
</dbReference>
<keyword evidence="2" id="KW-1185">Reference proteome</keyword>
<evidence type="ECO:0000313" key="2">
    <source>
        <dbReference type="Proteomes" id="UP000183997"/>
    </source>
</evidence>
<proteinExistence type="predicted"/>
<name>A0A1M6U8X6_9FIRM</name>
<dbReference type="AlphaFoldDB" id="A0A1M6U8X6"/>
<dbReference type="Gene3D" id="1.10.10.10">
    <property type="entry name" value="Winged helix-like DNA-binding domain superfamily/Winged helix DNA-binding domain"/>
    <property type="match status" value="1"/>
</dbReference>
<dbReference type="OrthoDB" id="1787056at2"/>
<dbReference type="STRING" id="1121421.SAMN02745123_02650"/>
<protein>
    <submittedName>
        <fullName evidence="1">HTH domain-containing protein</fullName>
    </submittedName>
</protein>
<dbReference type="InterPro" id="IPR036388">
    <property type="entry name" value="WH-like_DNA-bd_sf"/>
</dbReference>
<accession>A0A1M6U8X6</accession>
<sequence length="140" mass="15891">MQSKTRRGKHNHEANLATVLKELKESAHSGGVTLQQLVNACGVSKRHVYRYLRELEEMGVSIERPQIIQPGKPGVGRYKLRVNLDEEAMGETIILVTLGQMFKQCELYQRQIISLKKIVVISMAVRCGFKLPLNFLDQVD</sequence>
<dbReference type="EMBL" id="FRAR01000019">
    <property type="protein sequence ID" value="SHK65702.1"/>
    <property type="molecule type" value="Genomic_DNA"/>
</dbReference>
<evidence type="ECO:0000313" key="1">
    <source>
        <dbReference type="EMBL" id="SHK65702.1"/>
    </source>
</evidence>
<organism evidence="1 2">
    <name type="scientific">Desulforamulus aeronauticus DSM 10349</name>
    <dbReference type="NCBI Taxonomy" id="1121421"/>
    <lineage>
        <taxon>Bacteria</taxon>
        <taxon>Bacillati</taxon>
        <taxon>Bacillota</taxon>
        <taxon>Clostridia</taxon>
        <taxon>Eubacteriales</taxon>
        <taxon>Peptococcaceae</taxon>
        <taxon>Desulforamulus</taxon>
    </lineage>
</organism>
<dbReference type="SUPFAM" id="SSF46785">
    <property type="entry name" value="Winged helix' DNA-binding domain"/>
    <property type="match status" value="1"/>
</dbReference>
<dbReference type="RefSeq" id="WP_072915199.1">
    <property type="nucleotide sequence ID" value="NZ_FRAR01000019.1"/>
</dbReference>
<dbReference type="InterPro" id="IPR036390">
    <property type="entry name" value="WH_DNA-bd_sf"/>
</dbReference>
<gene>
    <name evidence="1" type="ORF">SAMN02745123_02650</name>
</gene>
<reference evidence="2" key="1">
    <citation type="submission" date="2016-11" db="EMBL/GenBank/DDBJ databases">
        <authorList>
            <person name="Varghese N."/>
            <person name="Submissions S."/>
        </authorList>
    </citation>
    <scope>NUCLEOTIDE SEQUENCE [LARGE SCALE GENOMIC DNA]</scope>
    <source>
        <strain evidence="2">DSM 10349</strain>
    </source>
</reference>